<dbReference type="GO" id="GO:0030170">
    <property type="term" value="F:pyridoxal phosphate binding"/>
    <property type="evidence" value="ECO:0007669"/>
    <property type="project" value="InterPro"/>
</dbReference>
<sequence>MLVGHVQEITRHPVKSFTGEQVQKTKVMGYGLYGDRSHAFKDKNGKFLTITQVPEMVRYQAVFSGEEALDHYPEIQVKTPSGNVLTWGDTVFQEEMDQLLKQEASFVEYSPAHIPLGAIEEESILLVSDASIAKLTELWGKEVDGRRFRHNLVLSLMNKKPFLEEKWFGKRLQIGDHVELEIKRHCERCMIITVDPTDSKRDPSLLKTVVKERKNHFGVYASVIRTGEISLGDQVFLKD</sequence>
<dbReference type="Pfam" id="PF03473">
    <property type="entry name" value="MOSC"/>
    <property type="match status" value="1"/>
</dbReference>
<dbReference type="GO" id="GO:0030151">
    <property type="term" value="F:molybdenum ion binding"/>
    <property type="evidence" value="ECO:0007669"/>
    <property type="project" value="InterPro"/>
</dbReference>
<dbReference type="GO" id="GO:0003824">
    <property type="term" value="F:catalytic activity"/>
    <property type="evidence" value="ECO:0007669"/>
    <property type="project" value="InterPro"/>
</dbReference>
<dbReference type="PROSITE" id="PS51340">
    <property type="entry name" value="MOSC"/>
    <property type="match status" value="1"/>
</dbReference>
<dbReference type="Proteomes" id="UP000220106">
    <property type="component" value="Unassembled WGS sequence"/>
</dbReference>
<gene>
    <name evidence="2" type="ORF">CN689_13375</name>
</gene>
<dbReference type="PANTHER" id="PTHR36930:SF1">
    <property type="entry name" value="MOSC DOMAIN-CONTAINING PROTEIN"/>
    <property type="match status" value="1"/>
</dbReference>
<reference evidence="2 3" key="1">
    <citation type="submission" date="2017-09" db="EMBL/GenBank/DDBJ databases">
        <title>Large-scale bioinformatics analysis of Bacillus genomes uncovers conserved roles of natural products in bacterial physiology.</title>
        <authorList>
            <consortium name="Agbiome Team Llc"/>
            <person name="Bleich R.M."/>
            <person name="Kirk G.J."/>
            <person name="Santa Maria K.C."/>
            <person name="Allen S.E."/>
            <person name="Farag S."/>
            <person name="Shank E.A."/>
            <person name="Bowers A."/>
        </authorList>
    </citation>
    <scope>NUCLEOTIDE SEQUENCE [LARGE SCALE GENOMIC DNA]</scope>
    <source>
        <strain evidence="2 3">AFS003229</strain>
    </source>
</reference>
<name>A0AAX0S1T6_9BACI</name>
<dbReference type="Pfam" id="PF03476">
    <property type="entry name" value="MOSC_N"/>
    <property type="match status" value="1"/>
</dbReference>
<dbReference type="SUPFAM" id="SSF50800">
    <property type="entry name" value="PK beta-barrel domain-like"/>
    <property type="match status" value="1"/>
</dbReference>
<dbReference type="PANTHER" id="PTHR36930">
    <property type="entry name" value="METAL-SULFUR CLUSTER BIOSYNTHESIS PROTEINS YUAD-RELATED"/>
    <property type="match status" value="1"/>
</dbReference>
<dbReference type="RefSeq" id="WP_098176239.1">
    <property type="nucleotide sequence ID" value="NZ_JBHXKF010000022.1"/>
</dbReference>
<comment type="caution">
    <text evidence="2">The sequence shown here is derived from an EMBL/GenBank/DDBJ whole genome shotgun (WGS) entry which is preliminary data.</text>
</comment>
<evidence type="ECO:0000313" key="3">
    <source>
        <dbReference type="Proteomes" id="UP000220106"/>
    </source>
</evidence>
<organism evidence="2 3">
    <name type="scientific">Peribacillus butanolivorans</name>
    <dbReference type="NCBI Taxonomy" id="421767"/>
    <lineage>
        <taxon>Bacteria</taxon>
        <taxon>Bacillati</taxon>
        <taxon>Bacillota</taxon>
        <taxon>Bacilli</taxon>
        <taxon>Bacillales</taxon>
        <taxon>Bacillaceae</taxon>
        <taxon>Peribacillus</taxon>
    </lineage>
</organism>
<feature type="domain" description="MOSC" evidence="1">
    <location>
        <begin position="89"/>
        <end position="238"/>
    </location>
</feature>
<accession>A0AAX0S1T6</accession>
<dbReference type="InterPro" id="IPR011037">
    <property type="entry name" value="Pyrv_Knase-like_insert_dom_sf"/>
</dbReference>
<dbReference type="EMBL" id="NUEQ01000024">
    <property type="protein sequence ID" value="PEJ32582.1"/>
    <property type="molecule type" value="Genomic_DNA"/>
</dbReference>
<dbReference type="InterPro" id="IPR005302">
    <property type="entry name" value="MoCF_Sase_C"/>
</dbReference>
<evidence type="ECO:0000259" key="1">
    <source>
        <dbReference type="PROSITE" id="PS51340"/>
    </source>
</evidence>
<dbReference type="InterPro" id="IPR052716">
    <property type="entry name" value="MOSC_domain"/>
</dbReference>
<dbReference type="Gene3D" id="2.40.33.20">
    <property type="entry name" value="PK beta-barrel domain-like"/>
    <property type="match status" value="1"/>
</dbReference>
<dbReference type="InterPro" id="IPR005303">
    <property type="entry name" value="MOCOS_middle"/>
</dbReference>
<dbReference type="AlphaFoldDB" id="A0AAX0S1T6"/>
<protein>
    <submittedName>
        <fullName evidence="2">MOSC domain-containing protein</fullName>
    </submittedName>
</protein>
<evidence type="ECO:0000313" key="2">
    <source>
        <dbReference type="EMBL" id="PEJ32582.1"/>
    </source>
</evidence>
<proteinExistence type="predicted"/>